<dbReference type="Proteomes" id="UP000199206">
    <property type="component" value="Unassembled WGS sequence"/>
</dbReference>
<dbReference type="STRING" id="1166340.SAMN05192583_2631"/>
<evidence type="ECO:0000313" key="1">
    <source>
        <dbReference type="EMBL" id="SEN37007.1"/>
    </source>
</evidence>
<keyword evidence="2" id="KW-1185">Reference proteome</keyword>
<dbReference type="EMBL" id="FOCF01000006">
    <property type="protein sequence ID" value="SEN37007.1"/>
    <property type="molecule type" value="Genomic_DNA"/>
</dbReference>
<sequence>MHREVGLVGHAGKQARVVRGCAINRAIIHRLFNAMRLWQHVMRMTAPLLLLFAFAAPAPVAAQRHSEQAEAFEARRDGRILSIRTIEARVIPAMKGAQYLGFDFDMGSAAYTLKFLRDGQVIWIYVDGRSGNIVGRTDR</sequence>
<dbReference type="AlphaFoldDB" id="A0A1H8G0I8"/>
<proteinExistence type="predicted"/>
<protein>
    <recommendedName>
        <fullName evidence="3">Peptidase propeptide and YPEB domain-containing protein</fullName>
    </recommendedName>
</protein>
<reference evidence="2" key="1">
    <citation type="submission" date="2016-10" db="EMBL/GenBank/DDBJ databases">
        <authorList>
            <person name="Varghese N."/>
            <person name="Submissions S."/>
        </authorList>
    </citation>
    <scope>NUCLEOTIDE SEQUENCE [LARGE SCALE GENOMIC DNA]</scope>
    <source>
        <strain evidence="2">S6-262</strain>
    </source>
</reference>
<evidence type="ECO:0008006" key="3">
    <source>
        <dbReference type="Google" id="ProtNLM"/>
    </source>
</evidence>
<gene>
    <name evidence="1" type="ORF">SAMN05192583_2631</name>
</gene>
<name>A0A1H8G0I8_9SPHN</name>
<accession>A0A1H8G0I8</accession>
<evidence type="ECO:0000313" key="2">
    <source>
        <dbReference type="Proteomes" id="UP000199206"/>
    </source>
</evidence>
<organism evidence="1 2">
    <name type="scientific">Sphingomonas gellani</name>
    <dbReference type="NCBI Taxonomy" id="1166340"/>
    <lineage>
        <taxon>Bacteria</taxon>
        <taxon>Pseudomonadati</taxon>
        <taxon>Pseudomonadota</taxon>
        <taxon>Alphaproteobacteria</taxon>
        <taxon>Sphingomonadales</taxon>
        <taxon>Sphingomonadaceae</taxon>
        <taxon>Sphingomonas</taxon>
    </lineage>
</organism>